<dbReference type="Proteomes" id="UP001295469">
    <property type="component" value="Chromosome A03"/>
</dbReference>
<accession>A0A816W1H8</accession>
<evidence type="ECO:0000313" key="2">
    <source>
        <dbReference type="EMBL" id="CAF2120122.1"/>
    </source>
</evidence>
<feature type="region of interest" description="Disordered" evidence="1">
    <location>
        <begin position="16"/>
        <end position="39"/>
    </location>
</feature>
<reference evidence="2" key="1">
    <citation type="submission" date="2021-01" db="EMBL/GenBank/DDBJ databases">
        <authorList>
            <consortium name="Genoscope - CEA"/>
            <person name="William W."/>
        </authorList>
    </citation>
    <scope>NUCLEOTIDE SEQUENCE</scope>
</reference>
<feature type="compositionally biased region" description="Polar residues" evidence="1">
    <location>
        <begin position="28"/>
        <end position="39"/>
    </location>
</feature>
<dbReference type="AlphaFoldDB" id="A0A816W1H8"/>
<proteinExistence type="predicted"/>
<organism evidence="2">
    <name type="scientific">Brassica napus</name>
    <name type="common">Rape</name>
    <dbReference type="NCBI Taxonomy" id="3708"/>
    <lineage>
        <taxon>Eukaryota</taxon>
        <taxon>Viridiplantae</taxon>
        <taxon>Streptophyta</taxon>
        <taxon>Embryophyta</taxon>
        <taxon>Tracheophyta</taxon>
        <taxon>Spermatophyta</taxon>
        <taxon>Magnoliopsida</taxon>
        <taxon>eudicotyledons</taxon>
        <taxon>Gunneridae</taxon>
        <taxon>Pentapetalae</taxon>
        <taxon>rosids</taxon>
        <taxon>malvids</taxon>
        <taxon>Brassicales</taxon>
        <taxon>Brassicaceae</taxon>
        <taxon>Brassiceae</taxon>
        <taxon>Brassica</taxon>
    </lineage>
</organism>
<dbReference type="EMBL" id="HG994357">
    <property type="protein sequence ID" value="CAF2120122.1"/>
    <property type="molecule type" value="Genomic_DNA"/>
</dbReference>
<evidence type="ECO:0000256" key="1">
    <source>
        <dbReference type="SAM" id="MobiDB-lite"/>
    </source>
</evidence>
<feature type="non-terminal residue" evidence="2">
    <location>
        <position position="39"/>
    </location>
</feature>
<protein>
    <submittedName>
        <fullName evidence="2">(rape) hypothetical protein</fullName>
    </submittedName>
</protein>
<name>A0A816W1H8_BRANA</name>
<sequence>MLNAVVFSRNFTVKCESPPTSVGPMPPTNRSTHTTNSPS</sequence>
<gene>
    <name evidence="2" type="ORF">DARMORV10_A03P08560.1</name>
</gene>